<gene>
    <name evidence="2" type="ORF">JRQ81_005222</name>
</gene>
<feature type="compositionally biased region" description="Polar residues" evidence="1">
    <location>
        <begin position="256"/>
        <end position="273"/>
    </location>
</feature>
<feature type="compositionally biased region" description="Polar residues" evidence="1">
    <location>
        <begin position="227"/>
        <end position="243"/>
    </location>
</feature>
<feature type="region of interest" description="Disordered" evidence="1">
    <location>
        <begin position="109"/>
        <end position="162"/>
    </location>
</feature>
<evidence type="ECO:0008006" key="4">
    <source>
        <dbReference type="Google" id="ProtNLM"/>
    </source>
</evidence>
<feature type="compositionally biased region" description="Basic and acidic residues" evidence="1">
    <location>
        <begin position="29"/>
        <end position="40"/>
    </location>
</feature>
<organism evidence="2 3">
    <name type="scientific">Phrynocephalus forsythii</name>
    <dbReference type="NCBI Taxonomy" id="171643"/>
    <lineage>
        <taxon>Eukaryota</taxon>
        <taxon>Metazoa</taxon>
        <taxon>Chordata</taxon>
        <taxon>Craniata</taxon>
        <taxon>Vertebrata</taxon>
        <taxon>Euteleostomi</taxon>
        <taxon>Lepidosauria</taxon>
        <taxon>Squamata</taxon>
        <taxon>Bifurcata</taxon>
        <taxon>Unidentata</taxon>
        <taxon>Episquamata</taxon>
        <taxon>Toxicofera</taxon>
        <taxon>Iguania</taxon>
        <taxon>Acrodonta</taxon>
        <taxon>Agamidae</taxon>
        <taxon>Agaminae</taxon>
        <taxon>Phrynocephalus</taxon>
    </lineage>
</organism>
<proteinExistence type="predicted"/>
<feature type="region of interest" description="Disordered" evidence="1">
    <location>
        <begin position="215"/>
        <end position="287"/>
    </location>
</feature>
<evidence type="ECO:0000313" key="3">
    <source>
        <dbReference type="Proteomes" id="UP001142489"/>
    </source>
</evidence>
<evidence type="ECO:0000256" key="1">
    <source>
        <dbReference type="SAM" id="MobiDB-lite"/>
    </source>
</evidence>
<comment type="caution">
    <text evidence="2">The sequence shown here is derived from an EMBL/GenBank/DDBJ whole genome shotgun (WGS) entry which is preliminary data.</text>
</comment>
<feature type="non-terminal residue" evidence="2">
    <location>
        <position position="1"/>
    </location>
</feature>
<feature type="region of interest" description="Disordered" evidence="1">
    <location>
        <begin position="476"/>
        <end position="495"/>
    </location>
</feature>
<feature type="compositionally biased region" description="Low complexity" evidence="1">
    <location>
        <begin position="476"/>
        <end position="487"/>
    </location>
</feature>
<feature type="compositionally biased region" description="Polar residues" evidence="1">
    <location>
        <begin position="321"/>
        <end position="337"/>
    </location>
</feature>
<dbReference type="OrthoDB" id="5823771at2759"/>
<dbReference type="EMBL" id="JAPFRF010000012">
    <property type="protein sequence ID" value="KAJ7313646.1"/>
    <property type="molecule type" value="Genomic_DNA"/>
</dbReference>
<accession>A0A9Q1AVR2</accession>
<sequence>ESVLRKDDNSRAHKRGDSRSTSPISTSKAMERLSRSREDICPWESMELEGPSSRSASPSPALSKAGSKKSNSAESLRAEICPWEFMEEEEVSTTAEVYPWTAAMAPFEKGKLKQDPAETLKRKKGQVPLATPDSKKTGGESSFKKIEKSKSHQESAFPWKSMEFDKPPAKITRSLDLLQVSSKKSESVESLKAEVCPWEFQEIPTHAKSEIFPWEVAEEPSERGTLKNYQGLASSDETSTSPIVRTLKTEDRSGSHHGSVSSCESVELSQGQSRHLPKGGSKKSVSVESLRAEVCPWEIEEEEPSGTIEMYPKQPAPVPSNEGSLRQNISQGKTQLSPGMIKAGGETVSKKIEKTHSHPGLSYPQEHTDELSVKPSSKSLDLPKVVTMKSGSVESLKAEICPWEIQEAADSTKAELCPWEVAGTPPGSETSSRVALSKGDSKAGSKIPIETIRTLEKGGDTQGSFCSQGSTAAVDAPASNISASPSSEKLDSSKNSQKAAICPWEADQLEKEDVCPWEAGMVLVAKDERLAAYASAAAMPAVGVKRSQSKPEGLPGHKPLCRSLPETTLPIDLSKGISPMVEVLAKSRHDSTVADVCPWEGEEDPTSTRKDSARITKASSEEVQYCYYVRSSIFISAE</sequence>
<feature type="compositionally biased region" description="Basic and acidic residues" evidence="1">
    <location>
        <begin position="133"/>
        <end position="153"/>
    </location>
</feature>
<name>A0A9Q1AVR2_9SAUR</name>
<feature type="region of interest" description="Disordered" evidence="1">
    <location>
        <begin position="1"/>
        <end position="75"/>
    </location>
</feature>
<feature type="compositionally biased region" description="Basic and acidic residues" evidence="1">
    <location>
        <begin position="109"/>
        <end position="120"/>
    </location>
</feature>
<dbReference type="Proteomes" id="UP001142489">
    <property type="component" value="Unassembled WGS sequence"/>
</dbReference>
<protein>
    <recommendedName>
        <fullName evidence="4">GP179 protein</fullName>
    </recommendedName>
</protein>
<evidence type="ECO:0000313" key="2">
    <source>
        <dbReference type="EMBL" id="KAJ7313646.1"/>
    </source>
</evidence>
<feature type="region of interest" description="Disordered" evidence="1">
    <location>
        <begin position="419"/>
        <end position="447"/>
    </location>
</feature>
<feature type="region of interest" description="Disordered" evidence="1">
    <location>
        <begin position="301"/>
        <end position="376"/>
    </location>
</feature>
<feature type="compositionally biased region" description="Low complexity" evidence="1">
    <location>
        <begin position="51"/>
        <end position="70"/>
    </location>
</feature>
<feature type="compositionally biased region" description="Basic and acidic residues" evidence="1">
    <location>
        <begin position="1"/>
        <end position="18"/>
    </location>
</feature>
<keyword evidence="3" id="KW-1185">Reference proteome</keyword>
<reference evidence="2" key="1">
    <citation type="journal article" date="2023" name="DNA Res.">
        <title>Chromosome-level genome assembly of Phrynocephalus forsythii using third-generation DNA sequencing and Hi-C analysis.</title>
        <authorList>
            <person name="Qi Y."/>
            <person name="Zhao W."/>
            <person name="Zhao Y."/>
            <person name="Niu C."/>
            <person name="Cao S."/>
            <person name="Zhang Y."/>
        </authorList>
    </citation>
    <scope>NUCLEOTIDE SEQUENCE</scope>
    <source>
        <tissue evidence="2">Muscle</tissue>
    </source>
</reference>
<dbReference type="AlphaFoldDB" id="A0A9Q1AVR2"/>
<feature type="compositionally biased region" description="Polar residues" evidence="1">
    <location>
        <begin position="19"/>
        <end position="28"/>
    </location>
</feature>